<sequence length="412" mass="45774">MSSTYDVYSTQPAFPFLASSLLATYDMRNVNADTSKDINFSSSTIDTPAASSSTTTSSWNLRPDFDEFRDMSKYRNHSNHLFRCGITLGLSYLRELNTSNPDQNRDLLGDISRKLLADFLLGLRGEETNKYDAATRVYIVHPTHSTTFSPHELLEALLNIDRNCPGREGHPPPLSRDQAIDLLDHVQLLSVHDFASASQAISQVSDILYQTEQQRYGPEPVEQDDDDNQESHKTPAVLLIIEGLDTMAENLIRNSNAMRGSAVLMPALRTLTYLSRTYAAFLSIMLLNTTGLGPSLPPSAPPPSSLPTGAVQTPLSQQPPRTTNTNHTTSMKSAGGLYSAFSRTQTRRQDDKADDIDGDDNEPLPLLHTLLSRTVDQGLDIHLLFQIRRNQLLVEVIKDRNGDGLGKWCEWV</sequence>
<dbReference type="RefSeq" id="XP_046068620.1">
    <property type="nucleotide sequence ID" value="XM_046222237.1"/>
</dbReference>
<dbReference type="Proteomes" id="UP001201262">
    <property type="component" value="Unassembled WGS sequence"/>
</dbReference>
<evidence type="ECO:0000313" key="2">
    <source>
        <dbReference type="EMBL" id="KAH8692747.1"/>
    </source>
</evidence>
<organism evidence="2 3">
    <name type="scientific">Talaromyces proteolyticus</name>
    <dbReference type="NCBI Taxonomy" id="1131652"/>
    <lineage>
        <taxon>Eukaryota</taxon>
        <taxon>Fungi</taxon>
        <taxon>Dikarya</taxon>
        <taxon>Ascomycota</taxon>
        <taxon>Pezizomycotina</taxon>
        <taxon>Eurotiomycetes</taxon>
        <taxon>Eurotiomycetidae</taxon>
        <taxon>Eurotiales</taxon>
        <taxon>Trichocomaceae</taxon>
        <taxon>Talaromyces</taxon>
        <taxon>Talaromyces sect. Bacilispori</taxon>
    </lineage>
</organism>
<keyword evidence="3" id="KW-1185">Reference proteome</keyword>
<feature type="compositionally biased region" description="Pro residues" evidence="1">
    <location>
        <begin position="295"/>
        <end position="305"/>
    </location>
</feature>
<evidence type="ECO:0000313" key="3">
    <source>
        <dbReference type="Proteomes" id="UP001201262"/>
    </source>
</evidence>
<protein>
    <submittedName>
        <fullName evidence="2">Uncharacterized protein</fullName>
    </submittedName>
</protein>
<reference evidence="2" key="1">
    <citation type="submission" date="2021-12" db="EMBL/GenBank/DDBJ databases">
        <title>Convergent genome expansion in fungi linked to evolution of root-endophyte symbiosis.</title>
        <authorList>
            <consortium name="DOE Joint Genome Institute"/>
            <person name="Ke Y.-H."/>
            <person name="Bonito G."/>
            <person name="Liao H.-L."/>
            <person name="Looney B."/>
            <person name="Rojas-Flechas A."/>
            <person name="Nash J."/>
            <person name="Hameed K."/>
            <person name="Schadt C."/>
            <person name="Martin F."/>
            <person name="Crous P.W."/>
            <person name="Miettinen O."/>
            <person name="Magnuson J.K."/>
            <person name="Labbe J."/>
            <person name="Jacobson D."/>
            <person name="Doktycz M.J."/>
            <person name="Veneault-Fourrey C."/>
            <person name="Kuo A."/>
            <person name="Mondo S."/>
            <person name="Calhoun S."/>
            <person name="Riley R."/>
            <person name="Ohm R."/>
            <person name="LaButti K."/>
            <person name="Andreopoulos B."/>
            <person name="Pangilinan J."/>
            <person name="Nolan M."/>
            <person name="Tritt A."/>
            <person name="Clum A."/>
            <person name="Lipzen A."/>
            <person name="Daum C."/>
            <person name="Barry K."/>
            <person name="Grigoriev I.V."/>
            <person name="Vilgalys R."/>
        </authorList>
    </citation>
    <scope>NUCLEOTIDE SEQUENCE</scope>
    <source>
        <strain evidence="2">PMI_201</strain>
    </source>
</reference>
<feature type="compositionally biased region" description="Acidic residues" evidence="1">
    <location>
        <begin position="352"/>
        <end position="361"/>
    </location>
</feature>
<dbReference type="GeneID" id="70252524"/>
<evidence type="ECO:0000256" key="1">
    <source>
        <dbReference type="SAM" id="MobiDB-lite"/>
    </source>
</evidence>
<accession>A0AAD4PWS2</accession>
<gene>
    <name evidence="2" type="ORF">BGW36DRAFT_463999</name>
</gene>
<dbReference type="EMBL" id="JAJTJA010000010">
    <property type="protein sequence ID" value="KAH8692747.1"/>
    <property type="molecule type" value="Genomic_DNA"/>
</dbReference>
<dbReference type="AlphaFoldDB" id="A0AAD4PWS2"/>
<name>A0AAD4PWS2_9EURO</name>
<proteinExistence type="predicted"/>
<feature type="region of interest" description="Disordered" evidence="1">
    <location>
        <begin position="295"/>
        <end position="361"/>
    </location>
</feature>
<comment type="caution">
    <text evidence="2">The sequence shown here is derived from an EMBL/GenBank/DDBJ whole genome shotgun (WGS) entry which is preliminary data.</text>
</comment>
<feature type="compositionally biased region" description="Polar residues" evidence="1">
    <location>
        <begin position="311"/>
        <end position="332"/>
    </location>
</feature>